<proteinExistence type="predicted"/>
<evidence type="ECO:0000313" key="3">
    <source>
        <dbReference type="Proteomes" id="UP001240171"/>
    </source>
</evidence>
<evidence type="ECO:0000313" key="2">
    <source>
        <dbReference type="EMBL" id="MDO7907136.1"/>
    </source>
</evidence>
<feature type="region of interest" description="Disordered" evidence="1">
    <location>
        <begin position="1"/>
        <end position="23"/>
    </location>
</feature>
<dbReference type="Proteomes" id="UP001240171">
    <property type="component" value="Unassembled WGS sequence"/>
</dbReference>
<gene>
    <name evidence="2" type="ORF">Q5741_12020</name>
</gene>
<dbReference type="EMBL" id="JAUQTB010000006">
    <property type="protein sequence ID" value="MDO7907136.1"/>
    <property type="molecule type" value="Genomic_DNA"/>
</dbReference>
<keyword evidence="3" id="KW-1185">Reference proteome</keyword>
<feature type="region of interest" description="Disordered" evidence="1">
    <location>
        <begin position="40"/>
        <end position="71"/>
    </location>
</feature>
<accession>A0ABT9CHI9</accession>
<reference evidence="2 3" key="1">
    <citation type="submission" date="2023-07" db="EMBL/GenBank/DDBJ databases">
        <title>Paenibacillus sp. JX-17 nov. isolated from soil.</title>
        <authorList>
            <person name="Wan Y."/>
            <person name="Liu B."/>
        </authorList>
    </citation>
    <scope>NUCLEOTIDE SEQUENCE [LARGE SCALE GENOMIC DNA]</scope>
    <source>
        <strain evidence="2 3">JX-17</strain>
    </source>
</reference>
<organism evidence="2 3">
    <name type="scientific">Paenibacillus lacisoli</name>
    <dbReference type="NCBI Taxonomy" id="3064525"/>
    <lineage>
        <taxon>Bacteria</taxon>
        <taxon>Bacillati</taxon>
        <taxon>Bacillota</taxon>
        <taxon>Bacilli</taxon>
        <taxon>Bacillales</taxon>
        <taxon>Paenibacillaceae</taxon>
        <taxon>Paenibacillus</taxon>
    </lineage>
</organism>
<comment type="caution">
    <text evidence="2">The sequence shown here is derived from an EMBL/GenBank/DDBJ whole genome shotgun (WGS) entry which is preliminary data.</text>
</comment>
<dbReference type="RefSeq" id="WP_305024343.1">
    <property type="nucleotide sequence ID" value="NZ_JAUQTB010000006.1"/>
</dbReference>
<evidence type="ECO:0008006" key="4">
    <source>
        <dbReference type="Google" id="ProtNLM"/>
    </source>
</evidence>
<name>A0ABT9CHI9_9BACL</name>
<evidence type="ECO:0000256" key="1">
    <source>
        <dbReference type="SAM" id="MobiDB-lite"/>
    </source>
</evidence>
<protein>
    <recommendedName>
        <fullName evidence="4">YfhD family protein</fullName>
    </recommendedName>
</protein>
<sequence>MGTRPTEPNPKNSAKYGHGDEEVQDLVTERDTDPEFGLFKEESFPQALKDKDQKAAMEHAIPRENQLHKPS</sequence>